<dbReference type="EMBL" id="CP029186">
    <property type="protein sequence ID" value="AWH86682.1"/>
    <property type="molecule type" value="Genomic_DNA"/>
</dbReference>
<name>A0A2S1R245_9FLAO</name>
<evidence type="ECO:0000313" key="2">
    <source>
        <dbReference type="EMBL" id="AWH86682.1"/>
    </source>
</evidence>
<evidence type="ECO:0000256" key="1">
    <source>
        <dbReference type="SAM" id="Phobius"/>
    </source>
</evidence>
<keyword evidence="3" id="KW-1185">Reference proteome</keyword>
<reference evidence="2 3" key="1">
    <citation type="submission" date="2018-04" db="EMBL/GenBank/DDBJ databases">
        <title>Genome sequencing of Flavobacterium sp. HYN0059.</title>
        <authorList>
            <person name="Yi H."/>
            <person name="Baek C."/>
        </authorList>
    </citation>
    <scope>NUCLEOTIDE SEQUENCE [LARGE SCALE GENOMIC DNA]</scope>
    <source>
        <strain evidence="2 3">HYN0059</strain>
    </source>
</reference>
<keyword evidence="1" id="KW-0812">Transmembrane</keyword>
<keyword evidence="1" id="KW-0472">Membrane</keyword>
<sequence length="62" mass="6857">MTMPKNITKYRKKTLVYAQIHNDPEYRYGINGYGRIVLGTIIALSIVVICISAASAGGTQPW</sequence>
<dbReference type="Proteomes" id="UP000244929">
    <property type="component" value="Chromosome"/>
</dbReference>
<keyword evidence="1" id="KW-1133">Transmembrane helix</keyword>
<organism evidence="2 3">
    <name type="scientific">Flavobacterium album</name>
    <dbReference type="NCBI Taxonomy" id="2175091"/>
    <lineage>
        <taxon>Bacteria</taxon>
        <taxon>Pseudomonadati</taxon>
        <taxon>Bacteroidota</taxon>
        <taxon>Flavobacteriia</taxon>
        <taxon>Flavobacteriales</taxon>
        <taxon>Flavobacteriaceae</taxon>
        <taxon>Flavobacterium</taxon>
    </lineage>
</organism>
<proteinExistence type="predicted"/>
<accession>A0A2S1R245</accession>
<gene>
    <name evidence="2" type="ORF">HYN59_16915</name>
</gene>
<evidence type="ECO:0000313" key="3">
    <source>
        <dbReference type="Proteomes" id="UP000244929"/>
    </source>
</evidence>
<dbReference type="AlphaFoldDB" id="A0A2S1R245"/>
<protein>
    <submittedName>
        <fullName evidence="2">Uncharacterized protein</fullName>
    </submittedName>
</protein>
<dbReference type="KEGG" id="falb:HYN59_16915"/>
<feature type="transmembrane region" description="Helical" evidence="1">
    <location>
        <begin position="36"/>
        <end position="56"/>
    </location>
</feature>